<keyword evidence="13" id="KW-1185">Reference proteome</keyword>
<dbReference type="SMART" id="SM00448">
    <property type="entry name" value="REC"/>
    <property type="match status" value="1"/>
</dbReference>
<evidence type="ECO:0000259" key="10">
    <source>
        <dbReference type="PROSITE" id="PS50110"/>
    </source>
</evidence>
<dbReference type="Gene3D" id="6.10.250.690">
    <property type="match status" value="1"/>
</dbReference>
<evidence type="ECO:0000256" key="8">
    <source>
        <dbReference type="PROSITE-ProRule" id="PRU00169"/>
    </source>
</evidence>
<evidence type="ECO:0000256" key="7">
    <source>
        <dbReference type="ARBA" id="ARBA00024735"/>
    </source>
</evidence>
<protein>
    <recommendedName>
        <fullName evidence="1">Phosphate regulon transcriptional regulatory protein PhoB</fullName>
    </recommendedName>
</protein>
<keyword evidence="6" id="KW-0804">Transcription</keyword>
<evidence type="ECO:0000256" key="4">
    <source>
        <dbReference type="ARBA" id="ARBA00023015"/>
    </source>
</evidence>
<dbReference type="CDD" id="cd00383">
    <property type="entry name" value="trans_reg_C"/>
    <property type="match status" value="1"/>
</dbReference>
<evidence type="ECO:0000256" key="3">
    <source>
        <dbReference type="ARBA" id="ARBA00023012"/>
    </source>
</evidence>
<dbReference type="EMBL" id="AP028679">
    <property type="protein sequence ID" value="BEQ14250.1"/>
    <property type="molecule type" value="Genomic_DNA"/>
</dbReference>
<dbReference type="Gene3D" id="3.40.50.2300">
    <property type="match status" value="1"/>
</dbReference>
<organism evidence="12 13">
    <name type="scientific">Desulfoferula mesophila</name>
    <dbReference type="NCBI Taxonomy" id="3058419"/>
    <lineage>
        <taxon>Bacteria</taxon>
        <taxon>Pseudomonadati</taxon>
        <taxon>Thermodesulfobacteriota</taxon>
        <taxon>Desulfarculia</taxon>
        <taxon>Desulfarculales</taxon>
        <taxon>Desulfarculaceae</taxon>
        <taxon>Desulfoferula</taxon>
    </lineage>
</organism>
<gene>
    <name evidence="12" type="primary">phoB</name>
    <name evidence="12" type="ORF">FAK_13160</name>
</gene>
<dbReference type="InterPro" id="IPR001789">
    <property type="entry name" value="Sig_transdc_resp-reg_receiver"/>
</dbReference>
<evidence type="ECO:0000259" key="11">
    <source>
        <dbReference type="PROSITE" id="PS51755"/>
    </source>
</evidence>
<dbReference type="InterPro" id="IPR039420">
    <property type="entry name" value="WalR-like"/>
</dbReference>
<accession>A0AAU9EBI8</accession>
<evidence type="ECO:0000256" key="9">
    <source>
        <dbReference type="PROSITE-ProRule" id="PRU01091"/>
    </source>
</evidence>
<dbReference type="KEGG" id="dmp:FAK_13160"/>
<dbReference type="PANTHER" id="PTHR48111">
    <property type="entry name" value="REGULATOR OF RPOS"/>
    <property type="match status" value="1"/>
</dbReference>
<keyword evidence="4" id="KW-0805">Transcription regulation</keyword>
<dbReference type="SUPFAM" id="SSF46894">
    <property type="entry name" value="C-terminal effector domain of the bipartite response regulators"/>
    <property type="match status" value="1"/>
</dbReference>
<evidence type="ECO:0000256" key="1">
    <source>
        <dbReference type="ARBA" id="ARBA00013332"/>
    </source>
</evidence>
<keyword evidence="5 9" id="KW-0238">DNA-binding</keyword>
<dbReference type="InterPro" id="IPR036388">
    <property type="entry name" value="WH-like_DNA-bd_sf"/>
</dbReference>
<name>A0AAU9EBI8_9BACT</name>
<dbReference type="InterPro" id="IPR016032">
    <property type="entry name" value="Sig_transdc_resp-reg_C-effctor"/>
</dbReference>
<dbReference type="PROSITE" id="PS50110">
    <property type="entry name" value="RESPONSE_REGULATORY"/>
    <property type="match status" value="1"/>
</dbReference>
<proteinExistence type="predicted"/>
<dbReference type="GO" id="GO:0005829">
    <property type="term" value="C:cytosol"/>
    <property type="evidence" value="ECO:0007669"/>
    <property type="project" value="TreeGrafter"/>
</dbReference>
<dbReference type="GO" id="GO:0006355">
    <property type="term" value="P:regulation of DNA-templated transcription"/>
    <property type="evidence" value="ECO:0007669"/>
    <property type="project" value="InterPro"/>
</dbReference>
<keyword evidence="3" id="KW-0902">Two-component regulatory system</keyword>
<feature type="domain" description="OmpR/PhoB-type" evidence="11">
    <location>
        <begin position="131"/>
        <end position="227"/>
    </location>
</feature>
<evidence type="ECO:0000313" key="13">
    <source>
        <dbReference type="Proteomes" id="UP001366166"/>
    </source>
</evidence>
<evidence type="ECO:0000313" key="12">
    <source>
        <dbReference type="EMBL" id="BEQ14250.1"/>
    </source>
</evidence>
<dbReference type="PANTHER" id="PTHR48111:SF1">
    <property type="entry name" value="TWO-COMPONENT RESPONSE REGULATOR ORR33"/>
    <property type="match status" value="1"/>
</dbReference>
<feature type="modified residue" description="4-aspartylphosphate" evidence="8">
    <location>
        <position position="54"/>
    </location>
</feature>
<dbReference type="AlphaFoldDB" id="A0AAU9EBI8"/>
<dbReference type="GO" id="GO:0032993">
    <property type="term" value="C:protein-DNA complex"/>
    <property type="evidence" value="ECO:0007669"/>
    <property type="project" value="TreeGrafter"/>
</dbReference>
<dbReference type="RefSeq" id="WP_338605965.1">
    <property type="nucleotide sequence ID" value="NZ_AP028679.1"/>
</dbReference>
<dbReference type="Proteomes" id="UP001366166">
    <property type="component" value="Chromosome"/>
</dbReference>
<evidence type="ECO:0000256" key="5">
    <source>
        <dbReference type="ARBA" id="ARBA00023125"/>
    </source>
</evidence>
<dbReference type="Pfam" id="PF00486">
    <property type="entry name" value="Trans_reg_C"/>
    <property type="match status" value="1"/>
</dbReference>
<dbReference type="PROSITE" id="PS51755">
    <property type="entry name" value="OMPR_PHOB"/>
    <property type="match status" value="1"/>
</dbReference>
<dbReference type="GO" id="GO:0000156">
    <property type="term" value="F:phosphorelay response regulator activity"/>
    <property type="evidence" value="ECO:0007669"/>
    <property type="project" value="TreeGrafter"/>
</dbReference>
<comment type="function">
    <text evidence="7">This protein is a positive regulator for the phosphate regulon. Transcription of this operon is positively regulated by PhoB and PhoR when phosphate is limited.</text>
</comment>
<reference evidence="13" key="1">
    <citation type="journal article" date="2023" name="Arch. Microbiol.">
        <title>Desulfoferula mesophilus gen. nov. sp. nov., a mesophilic sulfate-reducing bacterium isolated from a brackish lake sediment.</title>
        <authorList>
            <person name="Watanabe T."/>
            <person name="Yabe T."/>
            <person name="Tsuji J.M."/>
            <person name="Fukui M."/>
        </authorList>
    </citation>
    <scope>NUCLEOTIDE SEQUENCE [LARGE SCALE GENOMIC DNA]</scope>
    <source>
        <strain evidence="13">12FAK</strain>
    </source>
</reference>
<dbReference type="Gene3D" id="1.10.10.10">
    <property type="entry name" value="Winged helix-like DNA-binding domain superfamily/Winged helix DNA-binding domain"/>
    <property type="match status" value="1"/>
</dbReference>
<feature type="DNA-binding region" description="OmpR/PhoB-type" evidence="9">
    <location>
        <begin position="131"/>
        <end position="227"/>
    </location>
</feature>
<evidence type="ECO:0000256" key="6">
    <source>
        <dbReference type="ARBA" id="ARBA00023163"/>
    </source>
</evidence>
<keyword evidence="2 8" id="KW-0597">Phosphoprotein</keyword>
<dbReference type="Pfam" id="PF00072">
    <property type="entry name" value="Response_reg"/>
    <property type="match status" value="1"/>
</dbReference>
<dbReference type="InterPro" id="IPR001867">
    <property type="entry name" value="OmpR/PhoB-type_DNA-bd"/>
</dbReference>
<sequence length="229" mass="25635">MAKATVLVVEDEKDILDVVDFNLRQAGYRVFKATDGAEGLRLAKHEVPDLVVLDLMLPGMDGKEVCRRLKAGEDTRGIPVLMLTALSSETDRIIGFEIGADDYLTKPFSPRELALRVQAILRRSQEPAVDTGHLTIAGLSIDPERHVAQAGDEVLDLTATEFKLLHYLAAHAGKVQTREILLSRVWGYAYEGYARTVDTHIRRLRKKLGALADRIETVRGIGYRFREER</sequence>
<dbReference type="SMART" id="SM00862">
    <property type="entry name" value="Trans_reg_C"/>
    <property type="match status" value="1"/>
</dbReference>
<dbReference type="FunFam" id="1.10.10.10:FF:000018">
    <property type="entry name" value="DNA-binding response regulator ResD"/>
    <property type="match status" value="1"/>
</dbReference>
<dbReference type="FunFam" id="3.40.50.2300:FF:000001">
    <property type="entry name" value="DNA-binding response regulator PhoB"/>
    <property type="match status" value="1"/>
</dbReference>
<feature type="domain" description="Response regulatory" evidence="10">
    <location>
        <begin position="5"/>
        <end position="121"/>
    </location>
</feature>
<dbReference type="GO" id="GO:0000976">
    <property type="term" value="F:transcription cis-regulatory region binding"/>
    <property type="evidence" value="ECO:0007669"/>
    <property type="project" value="TreeGrafter"/>
</dbReference>
<dbReference type="SUPFAM" id="SSF52172">
    <property type="entry name" value="CheY-like"/>
    <property type="match status" value="1"/>
</dbReference>
<dbReference type="InterPro" id="IPR011006">
    <property type="entry name" value="CheY-like_superfamily"/>
</dbReference>
<evidence type="ECO:0000256" key="2">
    <source>
        <dbReference type="ARBA" id="ARBA00022553"/>
    </source>
</evidence>